<evidence type="ECO:0000256" key="1">
    <source>
        <dbReference type="ARBA" id="ARBA00001041"/>
    </source>
</evidence>
<evidence type="ECO:0000313" key="17">
    <source>
        <dbReference type="Proteomes" id="UP000254866"/>
    </source>
</evidence>
<keyword evidence="9 12" id="KW-0786">Thiamine pyrophosphate</keyword>
<dbReference type="PANTHER" id="PTHR43452">
    <property type="entry name" value="PYRUVATE DECARBOXYLASE"/>
    <property type="match status" value="1"/>
</dbReference>
<evidence type="ECO:0000259" key="13">
    <source>
        <dbReference type="Pfam" id="PF00205"/>
    </source>
</evidence>
<dbReference type="FunFam" id="3.40.50.970:FF:000024">
    <property type="entry name" value="Pyruvate decarboxylase isozyme"/>
    <property type="match status" value="1"/>
</dbReference>
<keyword evidence="6 11" id="KW-0479">Metal-binding</keyword>
<dbReference type="GO" id="GO:0005634">
    <property type="term" value="C:nucleus"/>
    <property type="evidence" value="ECO:0007669"/>
    <property type="project" value="TreeGrafter"/>
</dbReference>
<dbReference type="GO" id="GO:0000949">
    <property type="term" value="P:aromatic amino acid family catabolic process to alcohol via Ehrlich pathway"/>
    <property type="evidence" value="ECO:0007669"/>
    <property type="project" value="TreeGrafter"/>
</dbReference>
<dbReference type="Pfam" id="PF02776">
    <property type="entry name" value="TPP_enzyme_N"/>
    <property type="match status" value="1"/>
</dbReference>
<feature type="binding site" evidence="11">
    <location>
        <position position="451"/>
    </location>
    <ligand>
        <name>Mg(2+)</name>
        <dbReference type="ChEBI" id="CHEBI:18420"/>
    </ligand>
</feature>
<evidence type="ECO:0000259" key="14">
    <source>
        <dbReference type="Pfam" id="PF02775"/>
    </source>
</evidence>
<evidence type="ECO:0000256" key="10">
    <source>
        <dbReference type="ARBA" id="ARBA00023239"/>
    </source>
</evidence>
<keyword evidence="7" id="KW-0210">Decarboxylase</keyword>
<evidence type="ECO:0000256" key="4">
    <source>
        <dbReference type="ARBA" id="ARBA00013202"/>
    </source>
</evidence>
<sequence>MTHIRTSALKIPVDIAQYIFTRLHQMGIRSIHGVPGDSNLASLDYLPNAGLKWVGNVNELNAGYAADGYARVKGISALITTFGVGELSAVNAIAGAYAENVPIVHIVGTPSRISQQEGLILHATLGNGKYNIFSDMYRQISCAIGELRDPSVAATVIDHTLQQCWLKSQPVYISLPTDMVKQKIEGENLNTPIDLKHGVNDAAEEDDVVGVILNRLVAAKTPIILVDGGARRSQMLETVHLLINKTRLPVFVTPMGKGAVDETDENYGGLYAGDGSQPEVQKRVESSDLVLMIGPVKSDINTAGFSSKITQQKVIEFYGTHIRVGYSSYIGIKMRDVLRRISNQVDLSKLPVHTNPAPKIVKEHNDGSPNITHTWFWSKVSSFLKANDIVITETGSPSFGILDTKFPKGVCTLSQILWGSIGYSVGACQGAALAARDSGDEDRRILLFVGDGSFQLTCQEISTIIRLGLKPIIFIICNEGYTTERFIHGMHASYNNIQPWLFKNIIKAFGAKEGFYKSYQVKSKDGVTKLFEDKEFNECNVLQLVELHMPKDDAPRALRVIAQALGK</sequence>
<dbReference type="FunFam" id="3.40.50.970:FF:000019">
    <property type="entry name" value="Pyruvate decarboxylase isozyme"/>
    <property type="match status" value="1"/>
</dbReference>
<dbReference type="GO" id="GO:0005829">
    <property type="term" value="C:cytosol"/>
    <property type="evidence" value="ECO:0007669"/>
    <property type="project" value="TreeGrafter"/>
</dbReference>
<dbReference type="EMBL" id="NPIC01000005">
    <property type="protein sequence ID" value="RDL35763.1"/>
    <property type="molecule type" value="Genomic_DNA"/>
</dbReference>
<dbReference type="EC" id="4.1.1.1" evidence="4"/>
<dbReference type="CDD" id="cd02005">
    <property type="entry name" value="TPP_PDC_IPDC"/>
    <property type="match status" value="1"/>
</dbReference>
<dbReference type="Gene3D" id="3.40.50.1220">
    <property type="entry name" value="TPP-binding domain"/>
    <property type="match status" value="1"/>
</dbReference>
<comment type="cofactor">
    <cofactor evidence="2">
        <name>thiamine diphosphate</name>
        <dbReference type="ChEBI" id="CHEBI:58937"/>
    </cofactor>
</comment>
<dbReference type="InterPro" id="IPR047214">
    <property type="entry name" value="TPP_PDC_IPDC"/>
</dbReference>
<feature type="binding site" evidence="11">
    <location>
        <position position="478"/>
    </location>
    <ligand>
        <name>Mg(2+)</name>
        <dbReference type="ChEBI" id="CHEBI:18420"/>
    </ligand>
</feature>
<dbReference type="InterPro" id="IPR029035">
    <property type="entry name" value="DHS-like_NAD/FAD-binding_dom"/>
</dbReference>
<evidence type="ECO:0000256" key="5">
    <source>
        <dbReference type="ARBA" id="ARBA00014422"/>
    </source>
</evidence>
<dbReference type="InterPro" id="IPR012110">
    <property type="entry name" value="PDC/IPDC-like"/>
</dbReference>
<accession>A0A370TJR8</accession>
<dbReference type="InterPro" id="IPR012000">
    <property type="entry name" value="Thiamin_PyroP_enz_cen_dom"/>
</dbReference>
<dbReference type="Pfam" id="PF00205">
    <property type="entry name" value="TPP_enzyme_M"/>
    <property type="match status" value="1"/>
</dbReference>
<name>A0A370TJR8_9HELO</name>
<comment type="catalytic activity">
    <reaction evidence="1">
        <text>a 2-oxocarboxylate + H(+) = an aldehyde + CO2</text>
        <dbReference type="Rhea" id="RHEA:11628"/>
        <dbReference type="ChEBI" id="CHEBI:15378"/>
        <dbReference type="ChEBI" id="CHEBI:16526"/>
        <dbReference type="ChEBI" id="CHEBI:17478"/>
        <dbReference type="ChEBI" id="CHEBI:35179"/>
        <dbReference type="EC" id="4.1.1.1"/>
    </reaction>
</comment>
<dbReference type="Pfam" id="PF02775">
    <property type="entry name" value="TPP_enzyme_C"/>
    <property type="match status" value="1"/>
</dbReference>
<keyword evidence="17" id="KW-1185">Reference proteome</keyword>
<dbReference type="Proteomes" id="UP000254866">
    <property type="component" value="Unassembled WGS sequence"/>
</dbReference>
<evidence type="ECO:0000259" key="15">
    <source>
        <dbReference type="Pfam" id="PF02776"/>
    </source>
</evidence>
<dbReference type="STRING" id="2656787.A0A370TJR8"/>
<dbReference type="GeneID" id="43599224"/>
<keyword evidence="8 11" id="KW-0460">Magnesium</keyword>
<dbReference type="AlphaFoldDB" id="A0A370TJR8"/>
<feature type="domain" description="Thiamine pyrophosphate enzyme TPP-binding" evidence="14">
    <location>
        <begin position="415"/>
        <end position="524"/>
    </location>
</feature>
<dbReference type="PIRSF" id="PIRSF036565">
    <property type="entry name" value="Pyruvt_ip_decrb"/>
    <property type="match status" value="1"/>
</dbReference>
<feature type="domain" description="Thiamine pyrophosphate enzyme N-terminal TPP-binding" evidence="15">
    <location>
        <begin position="15"/>
        <end position="116"/>
    </location>
</feature>
<dbReference type="CDD" id="cd07038">
    <property type="entry name" value="TPP_PYR_PDC_IPDC_like"/>
    <property type="match status" value="1"/>
</dbReference>
<dbReference type="Gene3D" id="3.40.50.970">
    <property type="match status" value="2"/>
</dbReference>
<dbReference type="GO" id="GO:0000287">
    <property type="term" value="F:magnesium ion binding"/>
    <property type="evidence" value="ECO:0007669"/>
    <property type="project" value="InterPro"/>
</dbReference>
<feature type="domain" description="Thiamine pyrophosphate enzyme central" evidence="13">
    <location>
        <begin position="212"/>
        <end position="325"/>
    </location>
</feature>
<evidence type="ECO:0000256" key="9">
    <source>
        <dbReference type="ARBA" id="ARBA00023052"/>
    </source>
</evidence>
<dbReference type="InterPro" id="IPR029061">
    <property type="entry name" value="THDP-binding"/>
</dbReference>
<dbReference type="GO" id="GO:0030976">
    <property type="term" value="F:thiamine pyrophosphate binding"/>
    <property type="evidence" value="ECO:0007669"/>
    <property type="project" value="InterPro"/>
</dbReference>
<dbReference type="InterPro" id="IPR012001">
    <property type="entry name" value="Thiamin_PyroP_enz_TPP-bd_dom"/>
</dbReference>
<evidence type="ECO:0000256" key="12">
    <source>
        <dbReference type="RuleBase" id="RU362132"/>
    </source>
</evidence>
<dbReference type="OrthoDB" id="308383at2759"/>
<dbReference type="InterPro" id="IPR011766">
    <property type="entry name" value="TPP_enzyme_TPP-bd"/>
</dbReference>
<feature type="binding site" evidence="11">
    <location>
        <position position="480"/>
    </location>
    <ligand>
        <name>Mg(2+)</name>
        <dbReference type="ChEBI" id="CHEBI:18420"/>
    </ligand>
</feature>
<evidence type="ECO:0000256" key="2">
    <source>
        <dbReference type="ARBA" id="ARBA00001964"/>
    </source>
</evidence>
<dbReference type="SUPFAM" id="SSF52467">
    <property type="entry name" value="DHS-like NAD/FAD-binding domain"/>
    <property type="match status" value="1"/>
</dbReference>
<dbReference type="PANTHER" id="PTHR43452:SF30">
    <property type="entry name" value="PYRUVATE DECARBOXYLASE ISOZYME 1-RELATED"/>
    <property type="match status" value="1"/>
</dbReference>
<evidence type="ECO:0000256" key="11">
    <source>
        <dbReference type="PIRSR" id="PIRSR036565-2"/>
    </source>
</evidence>
<organism evidence="16 17">
    <name type="scientific">Venustampulla echinocandica</name>
    <dbReference type="NCBI Taxonomy" id="2656787"/>
    <lineage>
        <taxon>Eukaryota</taxon>
        <taxon>Fungi</taxon>
        <taxon>Dikarya</taxon>
        <taxon>Ascomycota</taxon>
        <taxon>Pezizomycotina</taxon>
        <taxon>Leotiomycetes</taxon>
        <taxon>Helotiales</taxon>
        <taxon>Pleuroascaceae</taxon>
        <taxon>Venustampulla</taxon>
    </lineage>
</organism>
<evidence type="ECO:0000256" key="6">
    <source>
        <dbReference type="ARBA" id="ARBA00022723"/>
    </source>
</evidence>
<protein>
    <recommendedName>
        <fullName evidence="5">Pyruvate decarboxylase</fullName>
        <ecNumber evidence="4">4.1.1.1</ecNumber>
    </recommendedName>
</protein>
<proteinExistence type="inferred from homology"/>
<comment type="cofactor">
    <cofactor evidence="11">
        <name>Mg(2+)</name>
        <dbReference type="ChEBI" id="CHEBI:18420"/>
    </cofactor>
    <text evidence="11">Binds 1 Mg(2+) per subunit.</text>
</comment>
<gene>
    <name evidence="16" type="ORF">BP5553_06375</name>
</gene>
<keyword evidence="10" id="KW-0456">Lyase</keyword>
<dbReference type="SUPFAM" id="SSF52518">
    <property type="entry name" value="Thiamin diphosphate-binding fold (THDP-binding)"/>
    <property type="match status" value="2"/>
</dbReference>
<dbReference type="GO" id="GO:0004737">
    <property type="term" value="F:pyruvate decarboxylase activity"/>
    <property type="evidence" value="ECO:0007669"/>
    <property type="project" value="UniProtKB-EC"/>
</dbReference>
<evidence type="ECO:0000256" key="7">
    <source>
        <dbReference type="ARBA" id="ARBA00022793"/>
    </source>
</evidence>
<comment type="caution">
    <text evidence="16">The sequence shown here is derived from an EMBL/GenBank/DDBJ whole genome shotgun (WGS) entry which is preliminary data.</text>
</comment>
<evidence type="ECO:0000313" key="16">
    <source>
        <dbReference type="EMBL" id="RDL35763.1"/>
    </source>
</evidence>
<dbReference type="InterPro" id="IPR047213">
    <property type="entry name" value="TPP_PYR_PDC_IPDC-like"/>
</dbReference>
<evidence type="ECO:0000256" key="3">
    <source>
        <dbReference type="ARBA" id="ARBA00007812"/>
    </source>
</evidence>
<evidence type="ECO:0000256" key="8">
    <source>
        <dbReference type="ARBA" id="ARBA00022842"/>
    </source>
</evidence>
<reference evidence="16 17" key="1">
    <citation type="journal article" date="2018" name="IMA Fungus">
        <title>IMA Genome-F 9: Draft genome sequence of Annulohypoxylon stygium, Aspergillus mulundensis, Berkeleyomyces basicola (syn. Thielaviopsis basicola), Ceratocystis smalleyi, two Cercospora beticola strains, Coleophoma cylindrospora, Fusarium fracticaudum, Phialophora cf. hyalina, and Morchella septimelata.</title>
        <authorList>
            <person name="Wingfield B.D."/>
            <person name="Bills G.F."/>
            <person name="Dong Y."/>
            <person name="Huang W."/>
            <person name="Nel W.J."/>
            <person name="Swalarsk-Parry B.S."/>
            <person name="Vaghefi N."/>
            <person name="Wilken P.M."/>
            <person name="An Z."/>
            <person name="de Beer Z.W."/>
            <person name="De Vos L."/>
            <person name="Chen L."/>
            <person name="Duong T.A."/>
            <person name="Gao Y."/>
            <person name="Hammerbacher A."/>
            <person name="Kikkert J.R."/>
            <person name="Li Y."/>
            <person name="Li H."/>
            <person name="Li K."/>
            <person name="Li Q."/>
            <person name="Liu X."/>
            <person name="Ma X."/>
            <person name="Naidoo K."/>
            <person name="Pethybridge S.J."/>
            <person name="Sun J."/>
            <person name="Steenkamp E.T."/>
            <person name="van der Nest M.A."/>
            <person name="van Wyk S."/>
            <person name="Wingfield M.J."/>
            <person name="Xiong C."/>
            <person name="Yue Q."/>
            <person name="Zhang X."/>
        </authorList>
    </citation>
    <scope>NUCLEOTIDE SEQUENCE [LARGE SCALE GENOMIC DNA]</scope>
    <source>
        <strain evidence="16 17">BP 5553</strain>
    </source>
</reference>
<comment type="similarity">
    <text evidence="3 12">Belongs to the TPP enzyme family.</text>
</comment>
<dbReference type="RefSeq" id="XP_031868419.1">
    <property type="nucleotide sequence ID" value="XM_032014998.1"/>
</dbReference>